<protein>
    <recommendedName>
        <fullName evidence="2">C6H2-type domain-containing protein</fullName>
    </recommendedName>
</protein>
<keyword evidence="1" id="KW-0479">Metal-binding</keyword>
<dbReference type="RefSeq" id="XP_005779158.1">
    <property type="nucleotide sequence ID" value="XM_005779101.1"/>
</dbReference>
<evidence type="ECO:0000313" key="4">
    <source>
        <dbReference type="Proteomes" id="UP000013827"/>
    </source>
</evidence>
<evidence type="ECO:0000313" key="3">
    <source>
        <dbReference type="EnsemblProtists" id="EOD26729"/>
    </source>
</evidence>
<dbReference type="Gene3D" id="1.25.40.10">
    <property type="entry name" value="Tetratricopeptide repeat domain"/>
    <property type="match status" value="2"/>
</dbReference>
<dbReference type="InterPro" id="IPR031615">
    <property type="entry name" value="Zfn-C6H2"/>
</dbReference>
<keyword evidence="4" id="KW-1185">Reference proteome</keyword>
<dbReference type="KEGG" id="ehx:EMIHUDRAFT_254425"/>
<sequence length="411" mass="46064">MLTAQKHVCWGCGYRDDAASGKDFQQCPLCIELQLEPARFCSNECYAANWKRHKAFHTERKAWLERSRTCSTAEHAASQPALAACEKVLLGMAELAQDTLPENQHVGDLLRGQALLQQQDYRGAAKACRKSLRRRATAEGHYTLGQALAASGDSRSAITSFMQAQSMTERSAPLWSQAAARLWVRWSDKGGRAEEALPTPEWMKSPAERLRVAEQAVEQWPDLTHAWQMLSHELLSAEHQDVKRSLACLKRAAAVTGSAHARQLLEERHACLEAKASAAWRAASGDDDVRECLRRMESVGFEGREWCAMALTVHDAYYPPKNASCRKPRWMDDLDARRNVALKVVRHYPESPRAWWMLGVAMLKARDEAKRVACCFERAAQHSLNDANTSVYRQLAAALKEGGHVPGEQYP</sequence>
<reference evidence="3" key="2">
    <citation type="submission" date="2024-10" db="UniProtKB">
        <authorList>
            <consortium name="EnsemblProtists"/>
        </authorList>
    </citation>
    <scope>IDENTIFICATION</scope>
</reference>
<keyword evidence="1" id="KW-0863">Zinc-finger</keyword>
<dbReference type="GO" id="GO:0008270">
    <property type="term" value="F:zinc ion binding"/>
    <property type="evidence" value="ECO:0007669"/>
    <property type="project" value="UniProtKB-KW"/>
</dbReference>
<organism evidence="3 4">
    <name type="scientific">Emiliania huxleyi (strain CCMP1516)</name>
    <dbReference type="NCBI Taxonomy" id="280463"/>
    <lineage>
        <taxon>Eukaryota</taxon>
        <taxon>Haptista</taxon>
        <taxon>Haptophyta</taxon>
        <taxon>Prymnesiophyceae</taxon>
        <taxon>Isochrysidales</taxon>
        <taxon>Noelaerhabdaceae</taxon>
        <taxon>Emiliania</taxon>
    </lineage>
</organism>
<dbReference type="PaxDb" id="2903-EOD26729"/>
<dbReference type="AlphaFoldDB" id="A0A0D3JT94"/>
<dbReference type="PROSITE" id="PS52013">
    <property type="entry name" value="ZF_C6H2"/>
    <property type="match status" value="1"/>
</dbReference>
<name>A0A0D3JT94_EMIH1</name>
<dbReference type="Pfam" id="PF15801">
    <property type="entry name" value="zf-C6H2"/>
    <property type="match status" value="1"/>
</dbReference>
<dbReference type="Proteomes" id="UP000013827">
    <property type="component" value="Unassembled WGS sequence"/>
</dbReference>
<feature type="domain" description="C6H2-type" evidence="2">
    <location>
        <begin position="6"/>
        <end position="64"/>
    </location>
</feature>
<dbReference type="HOGENOM" id="CLU_669835_0_0_1"/>
<dbReference type="InterPro" id="IPR019734">
    <property type="entry name" value="TPR_rpt"/>
</dbReference>
<accession>A0A0D3JT94</accession>
<comment type="similarity">
    <text evidence="1">Belongs to the peptidase M24A family. Methionine aminopeptidase type 1 subfamily.</text>
</comment>
<keyword evidence="1" id="KW-0862">Zinc</keyword>
<dbReference type="Pfam" id="PF13181">
    <property type="entry name" value="TPR_8"/>
    <property type="match status" value="1"/>
</dbReference>
<reference evidence="4" key="1">
    <citation type="journal article" date="2013" name="Nature">
        <title>Pan genome of the phytoplankton Emiliania underpins its global distribution.</title>
        <authorList>
            <person name="Read B.A."/>
            <person name="Kegel J."/>
            <person name="Klute M.J."/>
            <person name="Kuo A."/>
            <person name="Lefebvre S.C."/>
            <person name="Maumus F."/>
            <person name="Mayer C."/>
            <person name="Miller J."/>
            <person name="Monier A."/>
            <person name="Salamov A."/>
            <person name="Young J."/>
            <person name="Aguilar M."/>
            <person name="Claverie J.M."/>
            <person name="Frickenhaus S."/>
            <person name="Gonzalez K."/>
            <person name="Herman E.K."/>
            <person name="Lin Y.C."/>
            <person name="Napier J."/>
            <person name="Ogata H."/>
            <person name="Sarno A.F."/>
            <person name="Shmutz J."/>
            <person name="Schroeder D."/>
            <person name="de Vargas C."/>
            <person name="Verret F."/>
            <person name="von Dassow P."/>
            <person name="Valentin K."/>
            <person name="Van de Peer Y."/>
            <person name="Wheeler G."/>
            <person name="Dacks J.B."/>
            <person name="Delwiche C.F."/>
            <person name="Dyhrman S.T."/>
            <person name="Glockner G."/>
            <person name="John U."/>
            <person name="Richards T."/>
            <person name="Worden A.Z."/>
            <person name="Zhang X."/>
            <person name="Grigoriev I.V."/>
            <person name="Allen A.E."/>
            <person name="Bidle K."/>
            <person name="Borodovsky M."/>
            <person name="Bowler C."/>
            <person name="Brownlee C."/>
            <person name="Cock J.M."/>
            <person name="Elias M."/>
            <person name="Gladyshev V.N."/>
            <person name="Groth M."/>
            <person name="Guda C."/>
            <person name="Hadaegh A."/>
            <person name="Iglesias-Rodriguez M.D."/>
            <person name="Jenkins J."/>
            <person name="Jones B.M."/>
            <person name="Lawson T."/>
            <person name="Leese F."/>
            <person name="Lindquist E."/>
            <person name="Lobanov A."/>
            <person name="Lomsadze A."/>
            <person name="Malik S.B."/>
            <person name="Marsh M.E."/>
            <person name="Mackinder L."/>
            <person name="Mock T."/>
            <person name="Mueller-Roeber B."/>
            <person name="Pagarete A."/>
            <person name="Parker M."/>
            <person name="Probert I."/>
            <person name="Quesneville H."/>
            <person name="Raines C."/>
            <person name="Rensing S.A."/>
            <person name="Riano-Pachon D.M."/>
            <person name="Richier S."/>
            <person name="Rokitta S."/>
            <person name="Shiraiwa Y."/>
            <person name="Soanes D.M."/>
            <person name="van der Giezen M."/>
            <person name="Wahlund T.M."/>
            <person name="Williams B."/>
            <person name="Wilson W."/>
            <person name="Wolfe G."/>
            <person name="Wurch L.L."/>
        </authorList>
    </citation>
    <scope>NUCLEOTIDE SEQUENCE</scope>
</reference>
<proteinExistence type="inferred from homology"/>
<dbReference type="SUPFAM" id="SSF48452">
    <property type="entry name" value="TPR-like"/>
    <property type="match status" value="1"/>
</dbReference>
<evidence type="ECO:0000256" key="1">
    <source>
        <dbReference type="PROSITE-ProRule" id="PRU01357"/>
    </source>
</evidence>
<evidence type="ECO:0000259" key="2">
    <source>
        <dbReference type="PROSITE" id="PS52013"/>
    </source>
</evidence>
<dbReference type="InterPro" id="IPR011990">
    <property type="entry name" value="TPR-like_helical_dom_sf"/>
</dbReference>
<dbReference type="GeneID" id="17272277"/>
<dbReference type="EnsemblProtists" id="EOD26729">
    <property type="protein sequence ID" value="EOD26729"/>
    <property type="gene ID" value="EMIHUDRAFT_254425"/>
</dbReference>